<evidence type="ECO:0000256" key="7">
    <source>
        <dbReference type="ARBA" id="ARBA00022840"/>
    </source>
</evidence>
<dbReference type="PANTHER" id="PTHR43523">
    <property type="entry name" value="GLUCOSE-1-PHOSPHATE ADENYLYLTRANSFERASE-RELATED"/>
    <property type="match status" value="1"/>
</dbReference>
<dbReference type="Gene3D" id="3.90.550.10">
    <property type="entry name" value="Spore Coat Polysaccharide Biosynthesis Protein SpsA, Chain A"/>
    <property type="match status" value="1"/>
</dbReference>
<dbReference type="PANTHER" id="PTHR43523:SF1">
    <property type="entry name" value="GLUCOSE-1-PHOSPHATE ADENYLYLTRANSFERASE LARGE SUBUNIT 2, CYTOSOLIC"/>
    <property type="match status" value="1"/>
</dbReference>
<feature type="repeat" description="PPR" evidence="10">
    <location>
        <begin position="755"/>
        <end position="789"/>
    </location>
</feature>
<comment type="caution">
    <text evidence="13">The sequence shown here is derived from an EMBL/GenBank/DDBJ whole genome shotgun (WGS) entry which is preliminary data.</text>
</comment>
<dbReference type="InterPro" id="IPR011990">
    <property type="entry name" value="TPR-like_helical_dom_sf"/>
</dbReference>
<dbReference type="CDD" id="cd04651">
    <property type="entry name" value="LbH_G1P_AT_C"/>
    <property type="match status" value="1"/>
</dbReference>
<keyword evidence="8" id="KW-0750">Starch biosynthesis</keyword>
<evidence type="ECO:0000259" key="12">
    <source>
        <dbReference type="Pfam" id="PF00483"/>
    </source>
</evidence>
<dbReference type="InterPro" id="IPR029044">
    <property type="entry name" value="Nucleotide-diphossugar_trans"/>
</dbReference>
<feature type="repeat" description="PPR" evidence="10">
    <location>
        <begin position="720"/>
        <end position="754"/>
    </location>
</feature>
<dbReference type="Pfam" id="PF13041">
    <property type="entry name" value="PPR_2"/>
    <property type="match status" value="3"/>
</dbReference>
<feature type="repeat" description="PPR" evidence="10">
    <location>
        <begin position="860"/>
        <end position="894"/>
    </location>
</feature>
<dbReference type="PROSITE" id="PS00810">
    <property type="entry name" value="ADP_GLC_PYROPHOSPH_3"/>
    <property type="match status" value="1"/>
</dbReference>
<evidence type="ECO:0000256" key="9">
    <source>
        <dbReference type="ARBA" id="ARBA00022946"/>
    </source>
</evidence>
<dbReference type="Pfam" id="PF25247">
    <property type="entry name" value="LbH_GLGC"/>
    <property type="match status" value="1"/>
</dbReference>
<evidence type="ECO:0000256" key="11">
    <source>
        <dbReference type="SAM" id="MobiDB-lite"/>
    </source>
</evidence>
<dbReference type="PROSITE" id="PS00809">
    <property type="entry name" value="ADP_GLC_PYROPHOSPH_2"/>
    <property type="match status" value="1"/>
</dbReference>
<feature type="domain" description="Nucleotidyl transferase" evidence="12">
    <location>
        <begin position="87"/>
        <end position="378"/>
    </location>
</feature>
<name>A0AAV5C6Q1_ELECO</name>
<evidence type="ECO:0000256" key="10">
    <source>
        <dbReference type="PROSITE-ProRule" id="PRU00708"/>
    </source>
</evidence>
<dbReference type="InterPro" id="IPR005836">
    <property type="entry name" value="ADP_Glu_pyroP_CS"/>
</dbReference>
<dbReference type="SUPFAM" id="SSF53448">
    <property type="entry name" value="Nucleotide-diphospho-sugar transferases"/>
    <property type="match status" value="1"/>
</dbReference>
<feature type="repeat" description="PPR" evidence="10">
    <location>
        <begin position="685"/>
        <end position="719"/>
    </location>
</feature>
<feature type="repeat" description="PPR" evidence="10">
    <location>
        <begin position="825"/>
        <end position="859"/>
    </location>
</feature>
<reference evidence="13" key="2">
    <citation type="submission" date="2021-12" db="EMBL/GenBank/DDBJ databases">
        <title>Resequencing data analysis of finger millet.</title>
        <authorList>
            <person name="Hatakeyama M."/>
            <person name="Aluri S."/>
            <person name="Balachadran M.T."/>
            <person name="Sivarajan S.R."/>
            <person name="Poveda L."/>
            <person name="Shimizu-Inatsugi R."/>
            <person name="Schlapbach R."/>
            <person name="Sreeman S.M."/>
            <person name="Shimizu K.K."/>
        </authorList>
    </citation>
    <scope>NUCLEOTIDE SEQUENCE</scope>
</reference>
<keyword evidence="7" id="KW-0067">ATP-binding</keyword>
<dbReference type="InterPro" id="IPR011831">
    <property type="entry name" value="ADP-Glc_PPase"/>
</dbReference>
<dbReference type="Gene3D" id="1.25.40.10">
    <property type="entry name" value="Tetratricopeptide repeat domain"/>
    <property type="match status" value="2"/>
</dbReference>
<sequence>MQFTRALDVNTRPHPTRGSGDDSGIERLTERLNIGLKHEKSLKHKCFGGRVAGTAQCVLNTDIGAETPHFQAHSSRKSYADANRVSAVILGGGTGAQLFPLTSTRATPAVPVGGGYRLIDIPMSNCFNSGINKIFVMTQFNSASLNRHIHRTYLGGEISFTDGSVQVLAATQMPEEPAGWFQGTADAIRKFIWDYYVEKDIEHIVILCGDQLYRMNYMELVQKHVDDNADITISCAPVDKSRASNYGLVRFDDTGRVLQFFEKPKGDDLESMESLSVLLYCLTLKLLMLQRVDTSFLSYAIGDTQKLPYIASMGVYVFKRDALLYLLESKYPQLHDFGSEILPRAVLEHNVQACIFTGYWEDVGTIKSFFDANLALTEQHPKFEFYDPKTPFFTSSRYLPPTQLDKCKIKGAFISDGCLLSECVIEHSVIGICSRLSSGCEVKDTVMMGADFYQTKEEALNLLSSGKVPIGIGENTKIRNCIIDINAKIGRNIVIENSMSRPALHSDSTPAATADADAAAALLTILQSPDPARLPAAGIAPTPGLLQHLRPALHALPDSALPVLARWAGAATAVSLLASRGLFAASWRLLLSSSSPAPPPLAAFAPLLRRYARLGRATAALRAFRYLRRHPDRYTVDDDDGDDSSSAVSPLVLLTVDALCKEGHPRAAVQLVEHLRRDEPGWAPDVRAYNILLNGWSRKRRLDKVEKLWAAMRAAGVRPTVVSYGTFVDALCVMRRPDQAMALLDQMREEGIDANLLTCNPIVYALAQAGRFGDAHKVLEKFPLYGVAPNISTFNSLVLGYCKHGDLTGASGVLKAMLGRGISPTARTYNYFLMAFARNRNVELGMNLYNKMINNGYEPDRLTYHLLIKLLCESNRLELTLQMIQDMRNSGFEPDLATSTMLIHLLCRRHQFEEAFVEFEHILDSCVLENQSRPFFVAVSYNQDPVMMGTDLYETKEESLKLLLSRKVPIGIETTQR</sequence>
<dbReference type="SUPFAM" id="SSF51161">
    <property type="entry name" value="Trimeric LpxA-like enzymes"/>
    <property type="match status" value="1"/>
</dbReference>
<comment type="pathway">
    <text evidence="2">Glycan biosynthesis; starch biosynthesis.</text>
</comment>
<evidence type="ECO:0000256" key="1">
    <source>
        <dbReference type="ARBA" id="ARBA00000956"/>
    </source>
</evidence>
<comment type="similarity">
    <text evidence="3">Belongs to the bacterial/plant glucose-1-phosphate adenylyltransferase family.</text>
</comment>
<dbReference type="GO" id="GO:0005524">
    <property type="term" value="F:ATP binding"/>
    <property type="evidence" value="ECO:0007669"/>
    <property type="project" value="UniProtKB-KW"/>
</dbReference>
<organism evidence="13 14">
    <name type="scientific">Eleusine coracana subsp. coracana</name>
    <dbReference type="NCBI Taxonomy" id="191504"/>
    <lineage>
        <taxon>Eukaryota</taxon>
        <taxon>Viridiplantae</taxon>
        <taxon>Streptophyta</taxon>
        <taxon>Embryophyta</taxon>
        <taxon>Tracheophyta</taxon>
        <taxon>Spermatophyta</taxon>
        <taxon>Magnoliopsida</taxon>
        <taxon>Liliopsida</taxon>
        <taxon>Poales</taxon>
        <taxon>Poaceae</taxon>
        <taxon>PACMAD clade</taxon>
        <taxon>Chloridoideae</taxon>
        <taxon>Cynodonteae</taxon>
        <taxon>Eleusininae</taxon>
        <taxon>Eleusine</taxon>
    </lineage>
</organism>
<accession>A0AAV5C6Q1</accession>
<keyword evidence="6" id="KW-0547">Nucleotide-binding</keyword>
<dbReference type="PROSITE" id="PS00808">
    <property type="entry name" value="ADP_GLC_PYROPHOSPH_1"/>
    <property type="match status" value="1"/>
</dbReference>
<evidence type="ECO:0000256" key="4">
    <source>
        <dbReference type="ARBA" id="ARBA00012460"/>
    </source>
</evidence>
<dbReference type="GO" id="GO:0005978">
    <property type="term" value="P:glycogen biosynthetic process"/>
    <property type="evidence" value="ECO:0007669"/>
    <property type="project" value="InterPro"/>
</dbReference>
<dbReference type="EMBL" id="BQKI01000004">
    <property type="protein sequence ID" value="GJM93805.1"/>
    <property type="molecule type" value="Genomic_DNA"/>
</dbReference>
<dbReference type="Gene3D" id="2.160.10.10">
    <property type="entry name" value="Hexapeptide repeat proteins"/>
    <property type="match status" value="1"/>
</dbReference>
<dbReference type="Proteomes" id="UP001054889">
    <property type="component" value="Unassembled WGS sequence"/>
</dbReference>
<keyword evidence="5" id="KW-0677">Repeat</keyword>
<dbReference type="GO" id="GO:0019252">
    <property type="term" value="P:starch biosynthetic process"/>
    <property type="evidence" value="ECO:0007669"/>
    <property type="project" value="UniProtKB-KW"/>
</dbReference>
<protein>
    <recommendedName>
        <fullName evidence="4">glucose-1-phosphate adenylyltransferase</fullName>
        <ecNumber evidence="4">2.7.7.27</ecNumber>
    </recommendedName>
</protein>
<dbReference type="PROSITE" id="PS51375">
    <property type="entry name" value="PPR"/>
    <property type="match status" value="6"/>
</dbReference>
<keyword evidence="9" id="KW-0809">Transit peptide</keyword>
<dbReference type="CDD" id="cd02508">
    <property type="entry name" value="ADP_Glucose_PP"/>
    <property type="match status" value="1"/>
</dbReference>
<dbReference type="EC" id="2.7.7.27" evidence="4"/>
<dbReference type="Pfam" id="PF00483">
    <property type="entry name" value="NTP_transferase"/>
    <property type="match status" value="1"/>
</dbReference>
<dbReference type="InterPro" id="IPR005835">
    <property type="entry name" value="NTP_transferase_dom"/>
</dbReference>
<gene>
    <name evidence="13" type="primary">ga10394</name>
    <name evidence="13" type="ORF">PR202_ga10394</name>
</gene>
<dbReference type="InterPro" id="IPR002885">
    <property type="entry name" value="PPR_rpt"/>
</dbReference>
<proteinExistence type="inferred from homology"/>
<evidence type="ECO:0000256" key="5">
    <source>
        <dbReference type="ARBA" id="ARBA00022737"/>
    </source>
</evidence>
<feature type="region of interest" description="Disordered" evidence="11">
    <location>
        <begin position="1"/>
        <end position="24"/>
    </location>
</feature>
<evidence type="ECO:0000313" key="13">
    <source>
        <dbReference type="EMBL" id="GJM93805.1"/>
    </source>
</evidence>
<dbReference type="InterPro" id="IPR011004">
    <property type="entry name" value="Trimer_LpxA-like_sf"/>
</dbReference>
<comment type="catalytic activity">
    <reaction evidence="1">
        <text>alpha-D-glucose 1-phosphate + ATP + H(+) = ADP-alpha-D-glucose + diphosphate</text>
        <dbReference type="Rhea" id="RHEA:12120"/>
        <dbReference type="ChEBI" id="CHEBI:15378"/>
        <dbReference type="ChEBI" id="CHEBI:30616"/>
        <dbReference type="ChEBI" id="CHEBI:33019"/>
        <dbReference type="ChEBI" id="CHEBI:57498"/>
        <dbReference type="ChEBI" id="CHEBI:58601"/>
        <dbReference type="EC" id="2.7.7.27"/>
    </reaction>
</comment>
<evidence type="ECO:0000313" key="14">
    <source>
        <dbReference type="Proteomes" id="UP001054889"/>
    </source>
</evidence>
<evidence type="ECO:0000256" key="6">
    <source>
        <dbReference type="ARBA" id="ARBA00022741"/>
    </source>
</evidence>
<dbReference type="NCBIfam" id="TIGR00756">
    <property type="entry name" value="PPR"/>
    <property type="match status" value="6"/>
</dbReference>
<dbReference type="AlphaFoldDB" id="A0AAV5C6Q1"/>
<reference evidence="13" key="1">
    <citation type="journal article" date="2018" name="DNA Res.">
        <title>Multiple hybrid de novo genome assembly of finger millet, an orphan allotetraploid crop.</title>
        <authorList>
            <person name="Hatakeyama M."/>
            <person name="Aluri S."/>
            <person name="Balachadran M.T."/>
            <person name="Sivarajan S.R."/>
            <person name="Patrignani A."/>
            <person name="Gruter S."/>
            <person name="Poveda L."/>
            <person name="Shimizu-Inatsugi R."/>
            <person name="Baeten J."/>
            <person name="Francoijs K.J."/>
            <person name="Nataraja K.N."/>
            <person name="Reddy Y.A.N."/>
            <person name="Phadnis S."/>
            <person name="Ravikumar R.L."/>
            <person name="Schlapbach R."/>
            <person name="Sreeman S.M."/>
            <person name="Shimizu K.K."/>
        </authorList>
    </citation>
    <scope>NUCLEOTIDE SEQUENCE</scope>
</reference>
<evidence type="ECO:0000256" key="3">
    <source>
        <dbReference type="ARBA" id="ARBA00010443"/>
    </source>
</evidence>
<dbReference type="GO" id="GO:0008878">
    <property type="term" value="F:glucose-1-phosphate adenylyltransferase activity"/>
    <property type="evidence" value="ECO:0007669"/>
    <property type="project" value="UniProtKB-EC"/>
</dbReference>
<keyword evidence="14" id="KW-1185">Reference proteome</keyword>
<evidence type="ECO:0000256" key="8">
    <source>
        <dbReference type="ARBA" id="ARBA00022922"/>
    </source>
</evidence>
<evidence type="ECO:0000256" key="2">
    <source>
        <dbReference type="ARBA" id="ARBA00004727"/>
    </source>
</evidence>
<feature type="repeat" description="PPR" evidence="10">
    <location>
        <begin position="790"/>
        <end position="824"/>
    </location>
</feature>